<dbReference type="PANTHER" id="PTHR14948:SF44">
    <property type="entry name" value="PROLINE-RICH TRANSMEMBRANE PROTEIN 1-LIKE"/>
    <property type="match status" value="1"/>
</dbReference>
<gene>
    <name evidence="9" type="primary">LOC110982346</name>
</gene>
<dbReference type="Proteomes" id="UP000694845">
    <property type="component" value="Unplaced"/>
</dbReference>
<protein>
    <submittedName>
        <fullName evidence="9">Transmembrane protein 91-like</fullName>
    </submittedName>
</protein>
<dbReference type="GeneID" id="110982346"/>
<dbReference type="OrthoDB" id="5989578at2759"/>
<dbReference type="InterPro" id="IPR007593">
    <property type="entry name" value="CD225/Dispanin_fam"/>
</dbReference>
<feature type="transmembrane region" description="Helical" evidence="7">
    <location>
        <begin position="112"/>
        <end position="129"/>
    </location>
</feature>
<proteinExistence type="inferred from homology"/>
<organism evidence="8 9">
    <name type="scientific">Acanthaster planci</name>
    <name type="common">Crown-of-thorns starfish</name>
    <dbReference type="NCBI Taxonomy" id="133434"/>
    <lineage>
        <taxon>Eukaryota</taxon>
        <taxon>Metazoa</taxon>
        <taxon>Echinodermata</taxon>
        <taxon>Eleutherozoa</taxon>
        <taxon>Asterozoa</taxon>
        <taxon>Asteroidea</taxon>
        <taxon>Valvatacea</taxon>
        <taxon>Valvatida</taxon>
        <taxon>Acanthasteridae</taxon>
        <taxon>Acanthaster</taxon>
    </lineage>
</organism>
<evidence type="ECO:0000256" key="1">
    <source>
        <dbReference type="ARBA" id="ARBA00004370"/>
    </source>
</evidence>
<accession>A0A8B7YUI8</accession>
<dbReference type="AlphaFoldDB" id="A0A8B7YUI8"/>
<keyword evidence="5 7" id="KW-0472">Membrane</keyword>
<evidence type="ECO:0000256" key="4">
    <source>
        <dbReference type="ARBA" id="ARBA00022989"/>
    </source>
</evidence>
<dbReference type="GO" id="GO:0016020">
    <property type="term" value="C:membrane"/>
    <property type="evidence" value="ECO:0007669"/>
    <property type="project" value="UniProtKB-SubCell"/>
</dbReference>
<feature type="region of interest" description="Disordered" evidence="6">
    <location>
        <begin position="1"/>
        <end position="91"/>
    </location>
</feature>
<dbReference type="PANTHER" id="PTHR14948">
    <property type="entry name" value="NG5"/>
    <property type="match status" value="1"/>
</dbReference>
<evidence type="ECO:0000256" key="5">
    <source>
        <dbReference type="ARBA" id="ARBA00023136"/>
    </source>
</evidence>
<evidence type="ECO:0000313" key="9">
    <source>
        <dbReference type="RefSeq" id="XP_022096372.1"/>
    </source>
</evidence>
<dbReference type="Pfam" id="PF04505">
    <property type="entry name" value="CD225"/>
    <property type="match status" value="1"/>
</dbReference>
<evidence type="ECO:0000256" key="2">
    <source>
        <dbReference type="ARBA" id="ARBA00006843"/>
    </source>
</evidence>
<evidence type="ECO:0000256" key="3">
    <source>
        <dbReference type="ARBA" id="ARBA00022692"/>
    </source>
</evidence>
<name>A0A8B7YUI8_ACAPL</name>
<feature type="transmembrane region" description="Helical" evidence="7">
    <location>
        <begin position="156"/>
        <end position="179"/>
    </location>
</feature>
<feature type="compositionally biased region" description="Pro residues" evidence="6">
    <location>
        <begin position="78"/>
        <end position="90"/>
    </location>
</feature>
<dbReference type="InterPro" id="IPR051423">
    <property type="entry name" value="CD225/Dispanin"/>
</dbReference>
<evidence type="ECO:0000256" key="7">
    <source>
        <dbReference type="SAM" id="Phobius"/>
    </source>
</evidence>
<evidence type="ECO:0000313" key="8">
    <source>
        <dbReference type="Proteomes" id="UP000694845"/>
    </source>
</evidence>
<evidence type="ECO:0000256" key="6">
    <source>
        <dbReference type="SAM" id="MobiDB-lite"/>
    </source>
</evidence>
<dbReference type="RefSeq" id="XP_022096372.1">
    <property type="nucleotide sequence ID" value="XM_022240680.1"/>
</dbReference>
<keyword evidence="4 7" id="KW-1133">Transmembrane helix</keyword>
<sequence>MATSGYVQFENDDETGMESTGQACDSPPTSSDAPPPNTDVSDTAYQLSPSAVETPITDLPLERGNASMLGNSARTSSDPPPPYAPPPPSAPADLMVWRPTTGSTEVPHDHCTLAIISIFLFWPIGVVALRKSRQVGRLFEFGDISGSRKASAQARFYSNCGIGLGIPMLMVTFILGIVYGSSL</sequence>
<keyword evidence="3 7" id="KW-0812">Transmembrane</keyword>
<dbReference type="KEGG" id="aplc:110982346"/>
<reference evidence="9" key="1">
    <citation type="submission" date="2025-08" db="UniProtKB">
        <authorList>
            <consortium name="RefSeq"/>
        </authorList>
    </citation>
    <scope>IDENTIFICATION</scope>
</reference>
<comment type="subcellular location">
    <subcellularLocation>
        <location evidence="1">Membrane</location>
    </subcellularLocation>
</comment>
<keyword evidence="8" id="KW-1185">Reference proteome</keyword>
<comment type="similarity">
    <text evidence="2">Belongs to the CD225/Dispanin family.</text>
</comment>
<feature type="compositionally biased region" description="Polar residues" evidence="6">
    <location>
        <begin position="40"/>
        <end position="51"/>
    </location>
</feature>